<evidence type="ECO:0000313" key="2">
    <source>
        <dbReference type="Proteomes" id="UP000051249"/>
    </source>
</evidence>
<protein>
    <submittedName>
        <fullName evidence="1">Uncharacterized protein</fullName>
    </submittedName>
</protein>
<comment type="caution">
    <text evidence="1">The sequence shown here is derived from an EMBL/GenBank/DDBJ whole genome shotgun (WGS) entry which is preliminary data.</text>
</comment>
<dbReference type="Proteomes" id="UP000051249">
    <property type="component" value="Unassembled WGS sequence"/>
</dbReference>
<keyword evidence="2" id="KW-1185">Reference proteome</keyword>
<accession>A0A0R2NIN9</accession>
<dbReference type="PATRIC" id="fig|480391.4.peg.1650"/>
<organism evidence="1 2">
    <name type="scientific">Pediococcus argentinicus</name>
    <dbReference type="NCBI Taxonomy" id="480391"/>
    <lineage>
        <taxon>Bacteria</taxon>
        <taxon>Bacillati</taxon>
        <taxon>Bacillota</taxon>
        <taxon>Bacilli</taxon>
        <taxon>Lactobacillales</taxon>
        <taxon>Lactobacillaceae</taxon>
        <taxon>Pediococcus</taxon>
    </lineage>
</organism>
<reference evidence="1 2" key="1">
    <citation type="journal article" date="2015" name="Genome Announc.">
        <title>Expanding the biotechnology potential of lactobacilli through comparative genomics of 213 strains and associated genera.</title>
        <authorList>
            <person name="Sun Z."/>
            <person name="Harris H.M."/>
            <person name="McCann A."/>
            <person name="Guo C."/>
            <person name="Argimon S."/>
            <person name="Zhang W."/>
            <person name="Yang X."/>
            <person name="Jeffery I.B."/>
            <person name="Cooney J.C."/>
            <person name="Kagawa T.F."/>
            <person name="Liu W."/>
            <person name="Song Y."/>
            <person name="Salvetti E."/>
            <person name="Wrobel A."/>
            <person name="Rasinkangas P."/>
            <person name="Parkhill J."/>
            <person name="Rea M.C."/>
            <person name="O'Sullivan O."/>
            <person name="Ritari J."/>
            <person name="Douillard F.P."/>
            <person name="Paul Ross R."/>
            <person name="Yang R."/>
            <person name="Briner A.E."/>
            <person name="Felis G.E."/>
            <person name="de Vos W.M."/>
            <person name="Barrangou R."/>
            <person name="Klaenhammer T.R."/>
            <person name="Caufield P.W."/>
            <person name="Cui Y."/>
            <person name="Zhang H."/>
            <person name="O'Toole P.W."/>
        </authorList>
    </citation>
    <scope>NUCLEOTIDE SEQUENCE [LARGE SCALE GENOMIC DNA]</scope>
    <source>
        <strain evidence="1 2">DSM 23026</strain>
    </source>
</reference>
<dbReference type="OrthoDB" id="2340061at2"/>
<evidence type="ECO:0000313" key="1">
    <source>
        <dbReference type="EMBL" id="KRO25662.1"/>
    </source>
</evidence>
<dbReference type="EMBL" id="JQCQ01000007">
    <property type="protein sequence ID" value="KRO25662.1"/>
    <property type="molecule type" value="Genomic_DNA"/>
</dbReference>
<dbReference type="RefSeq" id="WP_057798520.1">
    <property type="nucleotide sequence ID" value="NZ_JAAXPP010000007.1"/>
</dbReference>
<gene>
    <name evidence="1" type="ORF">IV88_GL001620</name>
</gene>
<sequence length="147" mass="16743">MTQKEVIDKLGKPSFKSDGVLIYGKDNIYFANGKVTGGSTKSLLNQVQQHKKEQKDTKVFIQGAADRLGTEATEHLSAHPETYQEFNLDTGEQAYVYKSQYALLIRIDSPNRVTNVYQYSQSAKYHIGKRLFTGRTIFQKQKPTVQY</sequence>
<dbReference type="AlphaFoldDB" id="A0A0R2NIN9"/>
<name>A0A0R2NIN9_9LACO</name>
<proteinExistence type="predicted"/>